<name>F8L666_SIMNZ</name>
<keyword evidence="2" id="KW-1185">Reference proteome</keyword>
<dbReference type="KEGG" id="sng:SNE_A22710"/>
<reference key="1">
    <citation type="journal article" date="2011" name="Mol. Biol. Evol.">
        <title>Unity in variety -- the pan-genome of the Chlamydiae.</title>
        <authorList>
            <person name="Collingro A."/>
            <person name="Tischler P."/>
            <person name="Weinmaier T."/>
            <person name="Penz T."/>
            <person name="Heinz E."/>
            <person name="Brunham R.C."/>
            <person name="Read T.D."/>
            <person name="Bavoil P.M."/>
            <person name="Sachse K."/>
            <person name="Kahane S."/>
            <person name="Friedman M.G."/>
            <person name="Rattei T."/>
            <person name="Myers G.S.A."/>
            <person name="Horn M."/>
        </authorList>
    </citation>
    <scope>NUCLEOTIDE SEQUENCE</scope>
    <source>
        <strain>Z</strain>
    </source>
</reference>
<dbReference type="AlphaFoldDB" id="F8L666"/>
<evidence type="ECO:0000313" key="2">
    <source>
        <dbReference type="Proteomes" id="UP000000496"/>
    </source>
</evidence>
<protein>
    <submittedName>
        <fullName evidence="1">Uncharacterized protein</fullName>
    </submittedName>
</protein>
<dbReference type="HOGENOM" id="CLU_2994269_0_0_0"/>
<dbReference type="STRING" id="331113.SNE_A22710"/>
<dbReference type="eggNOG" id="COG2226">
    <property type="taxonomic scope" value="Bacteria"/>
</dbReference>
<gene>
    <name evidence="1" type="ordered locus">SNE_A22710</name>
</gene>
<accession>F8L666</accession>
<dbReference type="EMBL" id="FR872582">
    <property type="protein sequence ID" value="CCB90148.1"/>
    <property type="molecule type" value="Genomic_DNA"/>
</dbReference>
<evidence type="ECO:0000313" key="1">
    <source>
        <dbReference type="EMBL" id="CCB90148.1"/>
    </source>
</evidence>
<proteinExistence type="predicted"/>
<sequence length="57" mass="6492">MLSEFVDLKWPNNLNSGFISLILRDFPLSSQPFCLEKDRLALSIGKLRSIDGTFEAF</sequence>
<reference evidence="1 2" key="2">
    <citation type="journal article" date="2011" name="Mol. Biol. Evol.">
        <title>Unity in variety--the pan-genome of the Chlamydiae.</title>
        <authorList>
            <person name="Collingro A."/>
            <person name="Tischler P."/>
            <person name="Weinmaier T."/>
            <person name="Penz T."/>
            <person name="Heinz E."/>
            <person name="Brunham R.C."/>
            <person name="Read T.D."/>
            <person name="Bavoil P.M."/>
            <person name="Sachse K."/>
            <person name="Kahane S."/>
            <person name="Friedman M.G."/>
            <person name="Rattei T."/>
            <person name="Myers G.S."/>
            <person name="Horn M."/>
        </authorList>
    </citation>
    <scope>NUCLEOTIDE SEQUENCE [LARGE SCALE GENOMIC DNA]</scope>
    <source>
        <strain evidence="2">ATCC VR-1471 / Z</strain>
    </source>
</reference>
<organism evidence="1 2">
    <name type="scientific">Simkania negevensis (strain ATCC VR-1471 / DSM 27360 / Z)</name>
    <dbReference type="NCBI Taxonomy" id="331113"/>
    <lineage>
        <taxon>Bacteria</taxon>
        <taxon>Pseudomonadati</taxon>
        <taxon>Chlamydiota</taxon>
        <taxon>Chlamydiia</taxon>
        <taxon>Parachlamydiales</taxon>
        <taxon>Simkaniaceae</taxon>
        <taxon>Simkania</taxon>
    </lineage>
</organism>
<dbReference type="Proteomes" id="UP000000496">
    <property type="component" value="Chromosome gsn.131"/>
</dbReference>